<dbReference type="AlphaFoldDB" id="X1UKB1"/>
<gene>
    <name evidence="2" type="ORF">S12H4_34678</name>
</gene>
<accession>X1UKB1</accession>
<feature type="coiled-coil region" evidence="1">
    <location>
        <begin position="20"/>
        <end position="52"/>
    </location>
</feature>
<evidence type="ECO:0000256" key="1">
    <source>
        <dbReference type="SAM" id="Coils"/>
    </source>
</evidence>
<feature type="non-terminal residue" evidence="2">
    <location>
        <position position="192"/>
    </location>
</feature>
<proteinExistence type="predicted"/>
<sequence length="192" mass="23397">MRKIILCLFITLFCFSIGIAELQEEELSKEERAKIEKKIERLKKEKKELHDIFNYLFEKFETVDKEIDQLEMKIQGKDLLQLMKEASEEKPERDVLEIMFQEDKKKKFAWLDKYPDLAKKEEQKKELSYWDGYEAAAVDYFESLGVWKTDPGKLEEENDRLEYLLEEIRNERFNLEIERSDLEWDMIRYRSE</sequence>
<protein>
    <submittedName>
        <fullName evidence="2">Uncharacterized protein</fullName>
    </submittedName>
</protein>
<name>X1UKB1_9ZZZZ</name>
<feature type="coiled-coil region" evidence="1">
    <location>
        <begin position="154"/>
        <end position="185"/>
    </location>
</feature>
<dbReference type="EMBL" id="BARW01020540">
    <property type="protein sequence ID" value="GAI92799.1"/>
    <property type="molecule type" value="Genomic_DNA"/>
</dbReference>
<evidence type="ECO:0000313" key="2">
    <source>
        <dbReference type="EMBL" id="GAI92799.1"/>
    </source>
</evidence>
<organism evidence="2">
    <name type="scientific">marine sediment metagenome</name>
    <dbReference type="NCBI Taxonomy" id="412755"/>
    <lineage>
        <taxon>unclassified sequences</taxon>
        <taxon>metagenomes</taxon>
        <taxon>ecological metagenomes</taxon>
    </lineage>
</organism>
<comment type="caution">
    <text evidence="2">The sequence shown here is derived from an EMBL/GenBank/DDBJ whole genome shotgun (WGS) entry which is preliminary data.</text>
</comment>
<keyword evidence="1" id="KW-0175">Coiled coil</keyword>
<reference evidence="2" key="1">
    <citation type="journal article" date="2014" name="Front. Microbiol.">
        <title>High frequency of phylogenetically diverse reductive dehalogenase-homologous genes in deep subseafloor sedimentary metagenomes.</title>
        <authorList>
            <person name="Kawai M."/>
            <person name="Futagami T."/>
            <person name="Toyoda A."/>
            <person name="Takaki Y."/>
            <person name="Nishi S."/>
            <person name="Hori S."/>
            <person name="Arai W."/>
            <person name="Tsubouchi T."/>
            <person name="Morono Y."/>
            <person name="Uchiyama I."/>
            <person name="Ito T."/>
            <person name="Fujiyama A."/>
            <person name="Inagaki F."/>
            <person name="Takami H."/>
        </authorList>
    </citation>
    <scope>NUCLEOTIDE SEQUENCE</scope>
    <source>
        <strain evidence="2">Expedition CK06-06</strain>
    </source>
</reference>